<reference evidence="2 3" key="1">
    <citation type="journal article" date="2011" name="Stand. Genomic Sci.">
        <title>Complete genome sequence of the gliding freshwater bacterium Fluviicola taffensis type strain (RW262).</title>
        <authorList>
            <person name="Woyke T."/>
            <person name="Chertkov O."/>
            <person name="Lapidus A."/>
            <person name="Nolan M."/>
            <person name="Lucas S."/>
            <person name="Del Rio T.G."/>
            <person name="Tice H."/>
            <person name="Cheng J.F."/>
            <person name="Tapia R."/>
            <person name="Han C."/>
            <person name="Goodwin L."/>
            <person name="Pitluck S."/>
            <person name="Liolios K."/>
            <person name="Pagani I."/>
            <person name="Ivanova N."/>
            <person name="Huntemann M."/>
            <person name="Mavromatis K."/>
            <person name="Mikhailova N."/>
            <person name="Pati A."/>
            <person name="Chen A."/>
            <person name="Palaniappan K."/>
            <person name="Land M."/>
            <person name="Hauser L."/>
            <person name="Brambilla E.M."/>
            <person name="Rohde M."/>
            <person name="Mwirichia R."/>
            <person name="Sikorski J."/>
            <person name="Tindall B.J."/>
            <person name="Goker M."/>
            <person name="Bristow J."/>
            <person name="Eisen J.A."/>
            <person name="Markowitz V."/>
            <person name="Hugenholtz P."/>
            <person name="Klenk H.P."/>
            <person name="Kyrpides N.C."/>
        </authorList>
    </citation>
    <scope>NUCLEOTIDE SEQUENCE [LARGE SCALE GENOMIC DNA]</scope>
    <source>
        <strain evidence="3">DSM 16823 / RW262 / RW262</strain>
    </source>
</reference>
<evidence type="ECO:0000256" key="1">
    <source>
        <dbReference type="SAM" id="SignalP"/>
    </source>
</evidence>
<reference evidence="3" key="2">
    <citation type="submission" date="2011-02" db="EMBL/GenBank/DDBJ databases">
        <title>The complete genome of Fluviicola taffensis DSM 16823.</title>
        <authorList>
            <consortium name="US DOE Joint Genome Institute (JGI-PGF)"/>
            <person name="Lucas S."/>
            <person name="Copeland A."/>
            <person name="Lapidus A."/>
            <person name="Bruce D."/>
            <person name="Goodwin L."/>
            <person name="Pitluck S."/>
            <person name="Kyrpides N."/>
            <person name="Mavromatis K."/>
            <person name="Ivanova N."/>
            <person name="Mikhailova N."/>
            <person name="Pagani I."/>
            <person name="Chertkov O."/>
            <person name="Detter J.C."/>
            <person name="Han C."/>
            <person name="Tapia R."/>
            <person name="Land M."/>
            <person name="Hauser L."/>
            <person name="Markowitz V."/>
            <person name="Cheng J.-F."/>
            <person name="Hugenholtz P."/>
            <person name="Woyke T."/>
            <person name="Wu D."/>
            <person name="Tindall B."/>
            <person name="Pomrenke H.G."/>
            <person name="Brambilla E."/>
            <person name="Klenk H.-P."/>
            <person name="Eisen J.A."/>
        </authorList>
    </citation>
    <scope>NUCLEOTIDE SEQUENCE [LARGE SCALE GENOMIC DNA]</scope>
    <source>
        <strain evidence="3">DSM 16823 / RW262 / RW262</strain>
    </source>
</reference>
<dbReference type="Proteomes" id="UP000007463">
    <property type="component" value="Chromosome"/>
</dbReference>
<dbReference type="KEGG" id="fte:Fluta_1823"/>
<protein>
    <submittedName>
        <fullName evidence="2">Uncharacterized protein</fullName>
    </submittedName>
</protein>
<evidence type="ECO:0000313" key="2">
    <source>
        <dbReference type="EMBL" id="AEA43810.1"/>
    </source>
</evidence>
<accession>F2IIA1</accession>
<evidence type="ECO:0000313" key="3">
    <source>
        <dbReference type="Proteomes" id="UP000007463"/>
    </source>
</evidence>
<dbReference type="RefSeq" id="WP_013686580.1">
    <property type="nucleotide sequence ID" value="NC_015321.1"/>
</dbReference>
<dbReference type="HOGENOM" id="CLU_044440_1_0_10"/>
<proteinExistence type="predicted"/>
<feature type="chain" id="PRO_5003283733" evidence="1">
    <location>
        <begin position="30"/>
        <end position="349"/>
    </location>
</feature>
<name>F2IIA1_FLUTR</name>
<gene>
    <name evidence="2" type="ordered locus">Fluta_1823</name>
</gene>
<sequence precursor="true">MKINSFNPPYFFKSILFLGFSAISALSFSQTNTLPASGNVGIGTTSPSERLTVNGSARIDSTLTVRDSMIVDRDAHIKSDLRVDGKTLLGDDLHASKNVFLEEGNLQIKSLGDTSLPEDGILTIDALGKVKNGGDLKSLLYRSEPATNCATDIHGNLLETAPFWQATANPQRMFLIKTPCSPDPRLGVGVRPDAKFHVRLDLNSQLHPLLIEKTLSSNPSVLPRKLMQLDHTGLLYAREIKVNLDNWADYVFDTDYSLMPLNELQQFINQNKHLPNVPSAEEMTTNGLNLAENSKMLMEKVEELTLYVLQINQQVSAQEELLKQQQETIRLQQELILQIQQAQQKPVKP</sequence>
<dbReference type="STRING" id="755732.Fluta_1823"/>
<dbReference type="EMBL" id="CP002542">
    <property type="protein sequence ID" value="AEA43810.1"/>
    <property type="molecule type" value="Genomic_DNA"/>
</dbReference>
<keyword evidence="1" id="KW-0732">Signal</keyword>
<feature type="signal peptide" evidence="1">
    <location>
        <begin position="1"/>
        <end position="29"/>
    </location>
</feature>
<keyword evidence="3" id="KW-1185">Reference proteome</keyword>
<dbReference type="AlphaFoldDB" id="F2IIA1"/>
<dbReference type="OrthoDB" id="767035at2"/>
<organism evidence="2 3">
    <name type="scientific">Fluviicola taffensis (strain DSM 16823 / NCIMB 13979 / RW262)</name>
    <dbReference type="NCBI Taxonomy" id="755732"/>
    <lineage>
        <taxon>Bacteria</taxon>
        <taxon>Pseudomonadati</taxon>
        <taxon>Bacteroidota</taxon>
        <taxon>Flavobacteriia</taxon>
        <taxon>Flavobacteriales</taxon>
        <taxon>Crocinitomicaceae</taxon>
        <taxon>Fluviicola</taxon>
    </lineage>
</organism>
<dbReference type="eggNOG" id="COG1044">
    <property type="taxonomic scope" value="Bacteria"/>
</dbReference>